<sequence>MSNEALEEIRRIEAALPADLGRGRDFPTRDPTTGRWTGAAPPEQPAERRALAVPAAVPQPPTTTSLLPRPLSTAGPRRYFPGRTLPTIQEIRSHDGNQSGSPARPRRSNRLPRSPVALPLKQEQEQEQQQQHEHKQQTPGEPDVLSNASSDYGQRRLKGNSTTQRGRRPGLRGIFSAVRGMFSGLRRGSQRRGDRVDRAISGPAPTEAAAMRRRSRRGRRRQEGPV</sequence>
<reference evidence="2 3" key="1">
    <citation type="submission" date="2016-10" db="EMBL/GenBank/DDBJ databases">
        <title>Draft genome sequence of Coniochaeta ligniaria NRRL30616, a lignocellulolytic fungus for bioabatement of inhibitors in plant biomass hydrolysates.</title>
        <authorList>
            <consortium name="DOE Joint Genome Institute"/>
            <person name="Jimenez D.J."/>
            <person name="Hector R.E."/>
            <person name="Riley R."/>
            <person name="Sun H."/>
            <person name="Grigoriev I.V."/>
            <person name="Van Elsas J.D."/>
            <person name="Nichols N.N."/>
        </authorList>
    </citation>
    <scope>NUCLEOTIDE SEQUENCE [LARGE SCALE GENOMIC DNA]</scope>
    <source>
        <strain evidence="2 3">NRRL 30616</strain>
    </source>
</reference>
<evidence type="ECO:0000313" key="3">
    <source>
        <dbReference type="Proteomes" id="UP000182658"/>
    </source>
</evidence>
<name>A0A1J7IEV1_9PEZI</name>
<dbReference type="InParanoid" id="A0A1J7IEV1"/>
<evidence type="ECO:0000256" key="1">
    <source>
        <dbReference type="SAM" id="MobiDB-lite"/>
    </source>
</evidence>
<organism evidence="2 3">
    <name type="scientific">Coniochaeta ligniaria NRRL 30616</name>
    <dbReference type="NCBI Taxonomy" id="1408157"/>
    <lineage>
        <taxon>Eukaryota</taxon>
        <taxon>Fungi</taxon>
        <taxon>Dikarya</taxon>
        <taxon>Ascomycota</taxon>
        <taxon>Pezizomycotina</taxon>
        <taxon>Sordariomycetes</taxon>
        <taxon>Sordariomycetidae</taxon>
        <taxon>Coniochaetales</taxon>
        <taxon>Coniochaetaceae</taxon>
        <taxon>Coniochaeta</taxon>
    </lineage>
</organism>
<feature type="compositionally biased region" description="Low complexity" evidence="1">
    <location>
        <begin position="51"/>
        <end position="73"/>
    </location>
</feature>
<feature type="region of interest" description="Disordered" evidence="1">
    <location>
        <begin position="14"/>
        <end position="226"/>
    </location>
</feature>
<dbReference type="EMBL" id="KV875101">
    <property type="protein sequence ID" value="OIW25795.1"/>
    <property type="molecule type" value="Genomic_DNA"/>
</dbReference>
<gene>
    <name evidence="2" type="ORF">CONLIGDRAFT_647530</name>
</gene>
<feature type="compositionally biased region" description="Basic residues" evidence="1">
    <location>
        <begin position="211"/>
        <end position="220"/>
    </location>
</feature>
<evidence type="ECO:0000313" key="2">
    <source>
        <dbReference type="EMBL" id="OIW25795.1"/>
    </source>
</evidence>
<dbReference type="Proteomes" id="UP000182658">
    <property type="component" value="Unassembled WGS sequence"/>
</dbReference>
<proteinExistence type="predicted"/>
<keyword evidence="3" id="KW-1185">Reference proteome</keyword>
<accession>A0A1J7IEV1</accession>
<dbReference type="AlphaFoldDB" id="A0A1J7IEV1"/>
<protein>
    <submittedName>
        <fullName evidence="2">Uncharacterized protein</fullName>
    </submittedName>
</protein>